<evidence type="ECO:0000256" key="1">
    <source>
        <dbReference type="SAM" id="SignalP"/>
    </source>
</evidence>
<proteinExistence type="predicted"/>
<feature type="signal peptide" evidence="1">
    <location>
        <begin position="1"/>
        <end position="20"/>
    </location>
</feature>
<sequence>MNNKNAVVFGLSLLSLSVSAANHVADGRGNGMGNTGVASGEYLVAPFYNPALSAVSEDSDDFALLIPAGGVKVRDTDNAIELIDDVQNTFEKVQSSPSTALLQELNGQLDSLSGHKPLTASGNLGLAVAIPTQVVSVNLFTAGYVEVIGVTNVASKVSDGLTDTTQRVQNTDVDLVAFGYTEIGVALAKQLNVGGQQFSFGVTPKFQNLTTYSQNINVNDFKINDYDEGETTESAFNLDLGAVWLLGDNFRGALAIKDVLKQSITTETNFVYELSPQITVGGAFVSEFFTLAADADLMAQTRFVGVDDDTQFVRLGAEANAWDWAQLRLGYEIDTKSTVDNSVTFGLGFSPFDVVNIDLAGSYAGNNQFGASGSLAFTF</sequence>
<evidence type="ECO:0000313" key="2">
    <source>
        <dbReference type="EMBL" id="GLQ72509.1"/>
    </source>
</evidence>
<dbReference type="RefSeq" id="WP_126607253.1">
    <property type="nucleotide sequence ID" value="NZ_AP025145.1"/>
</dbReference>
<dbReference type="EMBL" id="BSNX01000016">
    <property type="protein sequence ID" value="GLQ72509.1"/>
    <property type="molecule type" value="Genomic_DNA"/>
</dbReference>
<gene>
    <name evidence="2" type="ORF">GCM10007932_18690</name>
</gene>
<dbReference type="InterPro" id="IPR032811">
    <property type="entry name" value="Put_conjugal_transfer"/>
</dbReference>
<organism evidence="2 3">
    <name type="scientific">Vibrio penaeicida</name>
    <dbReference type="NCBI Taxonomy" id="104609"/>
    <lineage>
        <taxon>Bacteria</taxon>
        <taxon>Pseudomonadati</taxon>
        <taxon>Pseudomonadota</taxon>
        <taxon>Gammaproteobacteria</taxon>
        <taxon>Vibrionales</taxon>
        <taxon>Vibrionaceae</taxon>
        <taxon>Vibrio</taxon>
    </lineage>
</organism>
<dbReference type="AlphaFoldDB" id="A0AAV5NQ88"/>
<evidence type="ECO:0000313" key="3">
    <source>
        <dbReference type="Proteomes" id="UP001156690"/>
    </source>
</evidence>
<name>A0AAV5NQ88_9VIBR</name>
<reference evidence="3" key="1">
    <citation type="journal article" date="2019" name="Int. J. Syst. Evol. Microbiol.">
        <title>The Global Catalogue of Microorganisms (GCM) 10K type strain sequencing project: providing services to taxonomists for standard genome sequencing and annotation.</title>
        <authorList>
            <consortium name="The Broad Institute Genomics Platform"/>
            <consortium name="The Broad Institute Genome Sequencing Center for Infectious Disease"/>
            <person name="Wu L."/>
            <person name="Ma J."/>
        </authorList>
    </citation>
    <scope>NUCLEOTIDE SEQUENCE [LARGE SCALE GENOMIC DNA]</scope>
    <source>
        <strain evidence="3">NBRC 15640</strain>
    </source>
</reference>
<dbReference type="Pfam" id="PF13729">
    <property type="entry name" value="TraF_2"/>
    <property type="match status" value="1"/>
</dbReference>
<accession>A0AAV5NQ88</accession>
<protein>
    <recommendedName>
        <fullName evidence="4">Type IX secretion system membrane protein PorP/SprF</fullName>
    </recommendedName>
</protein>
<comment type="caution">
    <text evidence="2">The sequence shown here is derived from an EMBL/GenBank/DDBJ whole genome shotgun (WGS) entry which is preliminary data.</text>
</comment>
<evidence type="ECO:0008006" key="4">
    <source>
        <dbReference type="Google" id="ProtNLM"/>
    </source>
</evidence>
<keyword evidence="1" id="KW-0732">Signal</keyword>
<keyword evidence="3" id="KW-1185">Reference proteome</keyword>
<dbReference type="Proteomes" id="UP001156690">
    <property type="component" value="Unassembled WGS sequence"/>
</dbReference>
<feature type="chain" id="PRO_5043719539" description="Type IX secretion system membrane protein PorP/SprF" evidence="1">
    <location>
        <begin position="21"/>
        <end position="379"/>
    </location>
</feature>
<dbReference type="Gene3D" id="2.40.160.60">
    <property type="entry name" value="Outer membrane protein transport protein (OMPP1/FadL/TodX)"/>
    <property type="match status" value="1"/>
</dbReference>